<keyword evidence="3" id="KW-1185">Reference proteome</keyword>
<dbReference type="Proteomes" id="UP000240572">
    <property type="component" value="Unassembled WGS sequence"/>
</dbReference>
<reference evidence="2 3" key="1">
    <citation type="submission" date="2018-03" db="EMBL/GenBank/DDBJ databases">
        <title>Genomic Encyclopedia of Type Strains, Phase III (KMG-III): the genomes of soil and plant-associated and newly described type strains.</title>
        <authorList>
            <person name="Whitman W."/>
        </authorList>
    </citation>
    <scope>NUCLEOTIDE SEQUENCE [LARGE SCALE GENOMIC DNA]</scope>
    <source>
        <strain evidence="2 3">CGMCC 1.12700</strain>
    </source>
</reference>
<protein>
    <submittedName>
        <fullName evidence="2">Carboxypeptidase-like protein</fullName>
    </submittedName>
</protein>
<dbReference type="EMBL" id="PYGD01000001">
    <property type="protein sequence ID" value="PSK94556.1"/>
    <property type="molecule type" value="Genomic_DNA"/>
</dbReference>
<sequence>MKIRIIPFILLSCLLLFCFSTRAQNYLHKRITVQVKNKPVSGVLKIIEQHGGFYFSYNNNIIREDSLVTLNINNKEVQQALEALFGKRYQFVERDNYLIIQPFLSPQFWYVSGVVIDKSTGEPVSNATVYERQQLISTMTNEQGYFRLQLKERRPDVNISVSKISYADTFVVLSSATQPEELKLTIAPVAYQLDSVVISGVERTWLGGAFLSSKQTMNSLNLNSFFTKQPFQFSLTPGLGSHGRMGAQIVNKFSFNVFGGYTAGVNGFELGSLFNIVKKDMKYAQVAGVFNIVGGSVTGVQIAGLHNTVLDSMSGIQIAGLTNVVSKRVKGIQIAGLYNHAVRGDGIQVGGLGNINIRHASGLQVAGFFNCTQSLNGTQIAGFANVNVKTLKGIQIAGLANVSAKEVNGLQISAFANVARVLKGVQIGFVNYADTSDGYSIGFLNIVRRGYHKLSISTSELQHVNLAYKSGNHKLYSILVLGFQVAGKEDAYSFGYGLGSDLRLGKKGFFFNPELTSLYVYTGDWEQQNLLHRLQLNMKYKLGKLCSVYMGPAVSILYAKPVGYVEGYRSDFVNGYPSFSLGKEVTGWLGWCVGVDLF</sequence>
<dbReference type="SUPFAM" id="SSF49464">
    <property type="entry name" value="Carboxypeptidase regulatory domain-like"/>
    <property type="match status" value="1"/>
</dbReference>
<feature type="signal peptide" evidence="1">
    <location>
        <begin position="1"/>
        <end position="23"/>
    </location>
</feature>
<gene>
    <name evidence="2" type="ORF">B0I18_101712</name>
</gene>
<dbReference type="Gene3D" id="2.60.40.1120">
    <property type="entry name" value="Carboxypeptidase-like, regulatory domain"/>
    <property type="match status" value="1"/>
</dbReference>
<dbReference type="AlphaFoldDB" id="A0A2P8DBE8"/>
<proteinExistence type="predicted"/>
<keyword evidence="2" id="KW-0378">Hydrolase</keyword>
<name>A0A2P8DBE8_9BACT</name>
<dbReference type="GO" id="GO:0004180">
    <property type="term" value="F:carboxypeptidase activity"/>
    <property type="evidence" value="ECO:0007669"/>
    <property type="project" value="UniProtKB-KW"/>
</dbReference>
<evidence type="ECO:0000313" key="3">
    <source>
        <dbReference type="Proteomes" id="UP000240572"/>
    </source>
</evidence>
<keyword evidence="2" id="KW-0121">Carboxypeptidase</keyword>
<feature type="chain" id="PRO_5015200734" evidence="1">
    <location>
        <begin position="24"/>
        <end position="598"/>
    </location>
</feature>
<accession>A0A2P8DBE8</accession>
<evidence type="ECO:0000313" key="2">
    <source>
        <dbReference type="EMBL" id="PSK94556.1"/>
    </source>
</evidence>
<dbReference type="Pfam" id="PF13715">
    <property type="entry name" value="CarbopepD_reg_2"/>
    <property type="match status" value="1"/>
</dbReference>
<comment type="caution">
    <text evidence="2">The sequence shown here is derived from an EMBL/GenBank/DDBJ whole genome shotgun (WGS) entry which is preliminary data.</text>
</comment>
<organism evidence="2 3">
    <name type="scientific">Taibaiella chishuiensis</name>
    <dbReference type="NCBI Taxonomy" id="1434707"/>
    <lineage>
        <taxon>Bacteria</taxon>
        <taxon>Pseudomonadati</taxon>
        <taxon>Bacteroidota</taxon>
        <taxon>Chitinophagia</taxon>
        <taxon>Chitinophagales</taxon>
        <taxon>Chitinophagaceae</taxon>
        <taxon>Taibaiella</taxon>
    </lineage>
</organism>
<dbReference type="RefSeq" id="WP_181358320.1">
    <property type="nucleotide sequence ID" value="NZ_PYGD01000001.1"/>
</dbReference>
<dbReference type="InterPro" id="IPR008969">
    <property type="entry name" value="CarboxyPept-like_regulatory"/>
</dbReference>
<evidence type="ECO:0000256" key="1">
    <source>
        <dbReference type="SAM" id="SignalP"/>
    </source>
</evidence>
<keyword evidence="2" id="KW-0645">Protease</keyword>
<keyword evidence="1" id="KW-0732">Signal</keyword>